<comment type="caution">
    <text evidence="1">The sequence shown here is derived from an EMBL/GenBank/DDBJ whole genome shotgun (WGS) entry which is preliminary data.</text>
</comment>
<accession>A0ACC2MPL1</accession>
<evidence type="ECO:0000313" key="2">
    <source>
        <dbReference type="Proteomes" id="UP001234297"/>
    </source>
</evidence>
<evidence type="ECO:0000313" key="1">
    <source>
        <dbReference type="EMBL" id="KAJ8647681.1"/>
    </source>
</evidence>
<keyword evidence="2" id="KW-1185">Reference proteome</keyword>
<reference evidence="1 2" key="1">
    <citation type="journal article" date="2022" name="Hortic Res">
        <title>A haplotype resolved chromosomal level avocado genome allows analysis of novel avocado genes.</title>
        <authorList>
            <person name="Nath O."/>
            <person name="Fletcher S.J."/>
            <person name="Hayward A."/>
            <person name="Shaw L.M."/>
            <person name="Masouleh A.K."/>
            <person name="Furtado A."/>
            <person name="Henry R.J."/>
            <person name="Mitter N."/>
        </authorList>
    </citation>
    <scope>NUCLEOTIDE SEQUENCE [LARGE SCALE GENOMIC DNA]</scope>
    <source>
        <strain evidence="2">cv. Hass</strain>
    </source>
</reference>
<organism evidence="1 2">
    <name type="scientific">Persea americana</name>
    <name type="common">Avocado</name>
    <dbReference type="NCBI Taxonomy" id="3435"/>
    <lineage>
        <taxon>Eukaryota</taxon>
        <taxon>Viridiplantae</taxon>
        <taxon>Streptophyta</taxon>
        <taxon>Embryophyta</taxon>
        <taxon>Tracheophyta</taxon>
        <taxon>Spermatophyta</taxon>
        <taxon>Magnoliopsida</taxon>
        <taxon>Magnoliidae</taxon>
        <taxon>Laurales</taxon>
        <taxon>Lauraceae</taxon>
        <taxon>Persea</taxon>
    </lineage>
</organism>
<proteinExistence type="predicted"/>
<name>A0ACC2MPL1_PERAE</name>
<dbReference type="Proteomes" id="UP001234297">
    <property type="component" value="Chromosome 1"/>
</dbReference>
<gene>
    <name evidence="1" type="ORF">MRB53_000704</name>
</gene>
<sequence length="247" mass="26579">MDRTSSEPFSSSSSFRLCNRIFSSSVCYRQFDRAAAADSSSPERADPHDIKLSGATVDLQPHPREEQPHTEFDVAAGAVGREALDSIVVGVTGDNGARRRIKVVGDVTGASSIVVEVGPAPDLIDCIKAKQRLKLQRLRGTLCCGRLQKLPEKKTVIEDPQKTMKCTSFVHIMPLRTSAMHDQNVPSADDGPTLPQKTTFVGHDPPDEIASGSASSNGNGLAPSNGSNTFFTSTSHCDTYKGWYTQA</sequence>
<protein>
    <submittedName>
        <fullName evidence="1">Uncharacterized protein</fullName>
    </submittedName>
</protein>
<dbReference type="EMBL" id="CM056809">
    <property type="protein sequence ID" value="KAJ8647681.1"/>
    <property type="molecule type" value="Genomic_DNA"/>
</dbReference>